<reference evidence="4" key="1">
    <citation type="submission" date="2014-12" db="EMBL/GenBank/DDBJ databases">
        <title>Genome sequence of Clostridium beijerinckii strain 59B.</title>
        <authorList>
            <person name="Little G.T."/>
            <person name="Minton N.P."/>
        </authorList>
    </citation>
    <scope>NUCLEOTIDE SEQUENCE [LARGE SCALE GENOMIC DNA]</scope>
    <source>
        <strain evidence="4">59B</strain>
    </source>
</reference>
<dbReference type="GO" id="GO:0006355">
    <property type="term" value="P:regulation of DNA-templated transcription"/>
    <property type="evidence" value="ECO:0007669"/>
    <property type="project" value="InterPro"/>
</dbReference>
<dbReference type="SUPFAM" id="SSF50151">
    <property type="entry name" value="SacY-like RNA-binding domain"/>
    <property type="match status" value="1"/>
</dbReference>
<sequence>MSKIIDPATIIKSYNNNIVSVNMNGKERILFAKGIGFGRKSGDTIEKGTEVEKIFVIEDEDNLRNFKQVIENVDEEFFVLCEKMISYVANELKENLDERIHVALVDHLNFAVKRLSDKEEIENPFLMEIRALYPQEYSLAEKVAEVLQNEKKVKIPEGEIGFIALHIHSARNSGKLSNTIKNTHLINSIIEYVEEKTEIKMDKTSLDYARFLTHLRFAIKRILDDISIENDFIKEIKSKYKLSYKVSKGVAKILVLKLEKKVSEDEIAYLAMHIERFRKAAIKM</sequence>
<dbReference type="GO" id="GO:0003723">
    <property type="term" value="F:RNA binding"/>
    <property type="evidence" value="ECO:0007669"/>
    <property type="project" value="InterPro"/>
</dbReference>
<dbReference type="STRING" id="1520.LF65_05062"/>
<name>A0A0B5QGV1_CLOBE</name>
<evidence type="ECO:0000313" key="4">
    <source>
        <dbReference type="Proteomes" id="UP000031866"/>
    </source>
</evidence>
<evidence type="ECO:0000259" key="2">
    <source>
        <dbReference type="PROSITE" id="PS51372"/>
    </source>
</evidence>
<dbReference type="NCBIfam" id="NF047357">
    <property type="entry name" value="antiterm_GlcT"/>
    <property type="match status" value="1"/>
</dbReference>
<dbReference type="RefSeq" id="WP_041900033.1">
    <property type="nucleotide sequence ID" value="NZ_CP010086.2"/>
</dbReference>
<dbReference type="KEGG" id="cbei:LF65_05062"/>
<dbReference type="InterPro" id="IPR011608">
    <property type="entry name" value="PRD"/>
</dbReference>
<dbReference type="InterPro" id="IPR004341">
    <property type="entry name" value="CAT_RNA-bd_dom"/>
</dbReference>
<dbReference type="SUPFAM" id="SSF63520">
    <property type="entry name" value="PTS-regulatory domain, PRD"/>
    <property type="match status" value="2"/>
</dbReference>
<gene>
    <name evidence="3" type="ORF">LF65_05062</name>
</gene>
<dbReference type="EMBL" id="CP010086">
    <property type="protein sequence ID" value="AJH01590.1"/>
    <property type="molecule type" value="Genomic_DNA"/>
</dbReference>
<dbReference type="InterPro" id="IPR036634">
    <property type="entry name" value="PRD_sf"/>
</dbReference>
<protein>
    <submittedName>
        <fullName evidence="3">Transcription antiterminator BglG</fullName>
    </submittedName>
</protein>
<feature type="domain" description="PRD" evidence="2">
    <location>
        <begin position="72"/>
        <end position="177"/>
    </location>
</feature>
<dbReference type="Pfam" id="PF03123">
    <property type="entry name" value="CAT_RBD"/>
    <property type="match status" value="1"/>
</dbReference>
<accession>A0A0B5QGV1</accession>
<dbReference type="Gene3D" id="1.20.58.1950">
    <property type="match status" value="1"/>
</dbReference>
<organism evidence="3 4">
    <name type="scientific">Clostridium beijerinckii</name>
    <name type="common">Clostridium MP</name>
    <dbReference type="NCBI Taxonomy" id="1520"/>
    <lineage>
        <taxon>Bacteria</taxon>
        <taxon>Bacillati</taxon>
        <taxon>Bacillota</taxon>
        <taxon>Clostridia</taxon>
        <taxon>Eubacteriales</taxon>
        <taxon>Clostridiaceae</taxon>
        <taxon>Clostridium</taxon>
    </lineage>
</organism>
<dbReference type="PANTHER" id="PTHR30185">
    <property type="entry name" value="CRYPTIC BETA-GLUCOSIDE BGL OPERON ANTITERMINATOR"/>
    <property type="match status" value="1"/>
</dbReference>
<dbReference type="PANTHER" id="PTHR30185:SF16">
    <property type="entry name" value="PROTEIN GLCT"/>
    <property type="match status" value="1"/>
</dbReference>
<dbReference type="OrthoDB" id="9813552at2"/>
<evidence type="ECO:0000313" key="3">
    <source>
        <dbReference type="EMBL" id="AJH01590.1"/>
    </source>
</evidence>
<dbReference type="InterPro" id="IPR036650">
    <property type="entry name" value="CAT_RNA-bd_dom_sf"/>
</dbReference>
<dbReference type="Gene3D" id="2.30.24.10">
    <property type="entry name" value="CAT RNA-binding domain"/>
    <property type="match status" value="1"/>
</dbReference>
<dbReference type="Gene3D" id="1.20.890.100">
    <property type="match status" value="1"/>
</dbReference>
<feature type="domain" description="PRD" evidence="2">
    <location>
        <begin position="178"/>
        <end position="284"/>
    </location>
</feature>
<dbReference type="AlphaFoldDB" id="A0A0B5QGV1"/>
<dbReference type="SMART" id="SM01061">
    <property type="entry name" value="CAT_RBD"/>
    <property type="match status" value="1"/>
</dbReference>
<dbReference type="Pfam" id="PF00874">
    <property type="entry name" value="PRD"/>
    <property type="match status" value="2"/>
</dbReference>
<proteinExistence type="predicted"/>
<dbReference type="InterPro" id="IPR050661">
    <property type="entry name" value="BglG_antiterminators"/>
</dbReference>
<keyword evidence="1" id="KW-0677">Repeat</keyword>
<evidence type="ECO:0000256" key="1">
    <source>
        <dbReference type="ARBA" id="ARBA00022737"/>
    </source>
</evidence>
<dbReference type="Proteomes" id="UP000031866">
    <property type="component" value="Chromosome"/>
</dbReference>
<dbReference type="PROSITE" id="PS51372">
    <property type="entry name" value="PRD_2"/>
    <property type="match status" value="2"/>
</dbReference>
<dbReference type="Gene3D" id="1.10.1790.10">
    <property type="entry name" value="PRD domain"/>
    <property type="match status" value="1"/>
</dbReference>